<keyword evidence="2" id="KW-0722">Serine protease inhibitor</keyword>
<dbReference type="InterPro" id="IPR002223">
    <property type="entry name" value="Kunitz_BPTI"/>
</dbReference>
<evidence type="ECO:0000259" key="5">
    <source>
        <dbReference type="PROSITE" id="PS50279"/>
    </source>
</evidence>
<keyword evidence="7" id="KW-1185">Reference proteome</keyword>
<evidence type="ECO:0000313" key="7">
    <source>
        <dbReference type="Proteomes" id="UP000183832"/>
    </source>
</evidence>
<evidence type="ECO:0000256" key="4">
    <source>
        <dbReference type="SAM" id="SignalP"/>
    </source>
</evidence>
<organism evidence="6 7">
    <name type="scientific">Clunio marinus</name>
    <dbReference type="NCBI Taxonomy" id="568069"/>
    <lineage>
        <taxon>Eukaryota</taxon>
        <taxon>Metazoa</taxon>
        <taxon>Ecdysozoa</taxon>
        <taxon>Arthropoda</taxon>
        <taxon>Hexapoda</taxon>
        <taxon>Insecta</taxon>
        <taxon>Pterygota</taxon>
        <taxon>Neoptera</taxon>
        <taxon>Endopterygota</taxon>
        <taxon>Diptera</taxon>
        <taxon>Nematocera</taxon>
        <taxon>Chironomoidea</taxon>
        <taxon>Chironomidae</taxon>
        <taxon>Clunio</taxon>
    </lineage>
</organism>
<dbReference type="PROSITE" id="PS50279">
    <property type="entry name" value="BPTI_KUNITZ_2"/>
    <property type="match status" value="1"/>
</dbReference>
<dbReference type="EMBL" id="CVRI01000006">
    <property type="protein sequence ID" value="CRK88105.1"/>
    <property type="molecule type" value="Genomic_DNA"/>
</dbReference>
<evidence type="ECO:0000313" key="6">
    <source>
        <dbReference type="EMBL" id="CRK88105.1"/>
    </source>
</evidence>
<feature type="chain" id="PRO_5012475688" evidence="4">
    <location>
        <begin position="20"/>
        <end position="78"/>
    </location>
</feature>
<feature type="domain" description="BPTI/Kunitz inhibitor" evidence="5">
    <location>
        <begin position="27"/>
        <end position="77"/>
    </location>
</feature>
<proteinExistence type="predicted"/>
<dbReference type="GO" id="GO:0005615">
    <property type="term" value="C:extracellular space"/>
    <property type="evidence" value="ECO:0007669"/>
    <property type="project" value="TreeGrafter"/>
</dbReference>
<dbReference type="STRING" id="568069.A0A1J1HPG3"/>
<name>A0A1J1HPG3_9DIPT</name>
<dbReference type="SUPFAM" id="SSF57362">
    <property type="entry name" value="BPTI-like"/>
    <property type="match status" value="1"/>
</dbReference>
<dbReference type="PROSITE" id="PS00280">
    <property type="entry name" value="BPTI_KUNITZ_1"/>
    <property type="match status" value="1"/>
</dbReference>
<reference evidence="6 7" key="1">
    <citation type="submission" date="2015-04" db="EMBL/GenBank/DDBJ databases">
        <authorList>
            <person name="Syromyatnikov M.Y."/>
            <person name="Popov V.N."/>
        </authorList>
    </citation>
    <scope>NUCLEOTIDE SEQUENCE [LARGE SCALE GENOMIC DNA]</scope>
</reference>
<keyword evidence="3" id="KW-1015">Disulfide bond</keyword>
<keyword evidence="1" id="KW-0646">Protease inhibitor</keyword>
<dbReference type="InterPro" id="IPR020901">
    <property type="entry name" value="Prtase_inh_Kunz-CS"/>
</dbReference>
<dbReference type="InterPro" id="IPR036880">
    <property type="entry name" value="Kunitz_BPTI_sf"/>
</dbReference>
<dbReference type="AlphaFoldDB" id="A0A1J1HPG3"/>
<dbReference type="GO" id="GO:0004867">
    <property type="term" value="F:serine-type endopeptidase inhibitor activity"/>
    <property type="evidence" value="ECO:0007669"/>
    <property type="project" value="UniProtKB-KW"/>
</dbReference>
<dbReference type="PRINTS" id="PR00759">
    <property type="entry name" value="BASICPTASE"/>
</dbReference>
<dbReference type="Pfam" id="PF00014">
    <property type="entry name" value="Kunitz_BPTI"/>
    <property type="match status" value="1"/>
</dbReference>
<dbReference type="CDD" id="cd00109">
    <property type="entry name" value="Kunitz-type"/>
    <property type="match status" value="1"/>
</dbReference>
<dbReference type="Proteomes" id="UP000183832">
    <property type="component" value="Unassembled WGS sequence"/>
</dbReference>
<evidence type="ECO:0000256" key="1">
    <source>
        <dbReference type="ARBA" id="ARBA00022690"/>
    </source>
</evidence>
<dbReference type="PANTHER" id="PTHR10083:SF374">
    <property type="entry name" value="BPTI_KUNITZ INHIBITOR DOMAIN-CONTAINING PROTEIN"/>
    <property type="match status" value="1"/>
</dbReference>
<dbReference type="OrthoDB" id="4473401at2759"/>
<gene>
    <name evidence="6" type="ORF">CLUMA_CG001890</name>
</gene>
<dbReference type="SMART" id="SM00131">
    <property type="entry name" value="KU"/>
    <property type="match status" value="1"/>
</dbReference>
<dbReference type="PANTHER" id="PTHR10083">
    <property type="entry name" value="KUNITZ-TYPE PROTEASE INHIBITOR-RELATED"/>
    <property type="match status" value="1"/>
</dbReference>
<dbReference type="InterPro" id="IPR050098">
    <property type="entry name" value="TFPI/VKTCI-like"/>
</dbReference>
<evidence type="ECO:0000256" key="2">
    <source>
        <dbReference type="ARBA" id="ARBA00022900"/>
    </source>
</evidence>
<protein>
    <submittedName>
        <fullName evidence="6">CLUMA_CG001890, isoform A</fullName>
    </submittedName>
</protein>
<accession>A0A1J1HPG3</accession>
<dbReference type="Gene3D" id="4.10.410.10">
    <property type="entry name" value="Pancreatic trypsin inhibitor Kunitz domain"/>
    <property type="match status" value="1"/>
</dbReference>
<sequence>MKLKIIVFFIAVIILIANGAENSDANCLLKPERGSCDRDVTQYAFNPDTKKCEEFKYGGCGGNGNRFMTLSLCRRHCE</sequence>
<evidence type="ECO:0000256" key="3">
    <source>
        <dbReference type="ARBA" id="ARBA00023157"/>
    </source>
</evidence>
<feature type="signal peptide" evidence="4">
    <location>
        <begin position="1"/>
        <end position="19"/>
    </location>
</feature>
<keyword evidence="4" id="KW-0732">Signal</keyword>